<dbReference type="Proteomes" id="UP000572680">
    <property type="component" value="Unassembled WGS sequence"/>
</dbReference>
<dbReference type="RefSeq" id="WP_182847515.1">
    <property type="nucleotide sequence ID" value="NZ_BAAALP010000028.1"/>
</dbReference>
<protein>
    <submittedName>
        <fullName evidence="2">Uncharacterized protein</fullName>
    </submittedName>
</protein>
<keyword evidence="1" id="KW-1133">Transmembrane helix</keyword>
<evidence type="ECO:0000313" key="3">
    <source>
        <dbReference type="Proteomes" id="UP000572680"/>
    </source>
</evidence>
<evidence type="ECO:0000313" key="2">
    <source>
        <dbReference type="EMBL" id="MBA8955520.1"/>
    </source>
</evidence>
<accession>A0A7W3LWB9</accession>
<sequence length="200" mass="21238">MNAGRLLVRGGAGVAGTLLLAAAMWLYDVKPEAEAGNMAPIRSTGKVGETVANRVFALRVDRVVVARSLAPSLSFGNRPPVRTDGVFLVVRAQGRSEREPAPLRSVKLETSGGLTFNQATRPDAASVTNPELQPLIWSRSVFLFEVPRDRLAGARLVAGTGGLLPQLSAAAEIDLGITGPRAAELVRTAAERYDPRTDRS</sequence>
<feature type="transmembrane region" description="Helical" evidence="1">
    <location>
        <begin position="6"/>
        <end position="27"/>
    </location>
</feature>
<keyword evidence="3" id="KW-1185">Reference proteome</keyword>
<evidence type="ECO:0000256" key="1">
    <source>
        <dbReference type="SAM" id="Phobius"/>
    </source>
</evidence>
<organism evidence="2 3">
    <name type="scientific">Actinomadura namibiensis</name>
    <dbReference type="NCBI Taxonomy" id="182080"/>
    <lineage>
        <taxon>Bacteria</taxon>
        <taxon>Bacillati</taxon>
        <taxon>Actinomycetota</taxon>
        <taxon>Actinomycetes</taxon>
        <taxon>Streptosporangiales</taxon>
        <taxon>Thermomonosporaceae</taxon>
        <taxon>Actinomadura</taxon>
    </lineage>
</organism>
<keyword evidence="1" id="KW-0812">Transmembrane</keyword>
<gene>
    <name evidence="2" type="ORF">HNR61_007196</name>
</gene>
<keyword evidence="1" id="KW-0472">Membrane</keyword>
<name>A0A7W3LWB9_ACTNM</name>
<dbReference type="AlphaFoldDB" id="A0A7W3LWB9"/>
<reference evidence="2 3" key="1">
    <citation type="submission" date="2020-08" db="EMBL/GenBank/DDBJ databases">
        <title>Genomic Encyclopedia of Type Strains, Phase IV (KMG-IV): sequencing the most valuable type-strain genomes for metagenomic binning, comparative biology and taxonomic classification.</title>
        <authorList>
            <person name="Goeker M."/>
        </authorList>
    </citation>
    <scope>NUCLEOTIDE SEQUENCE [LARGE SCALE GENOMIC DNA]</scope>
    <source>
        <strain evidence="2 3">DSM 44197</strain>
    </source>
</reference>
<dbReference type="EMBL" id="JACJIA010000012">
    <property type="protein sequence ID" value="MBA8955520.1"/>
    <property type="molecule type" value="Genomic_DNA"/>
</dbReference>
<proteinExistence type="predicted"/>
<comment type="caution">
    <text evidence="2">The sequence shown here is derived from an EMBL/GenBank/DDBJ whole genome shotgun (WGS) entry which is preliminary data.</text>
</comment>